<dbReference type="AlphaFoldDB" id="A0AAV9X913"/>
<evidence type="ECO:0000256" key="1">
    <source>
        <dbReference type="SAM" id="MobiDB-lite"/>
    </source>
</evidence>
<keyword evidence="3" id="KW-1185">Reference proteome</keyword>
<protein>
    <submittedName>
        <fullName evidence="2">Uncharacterized protein</fullName>
    </submittedName>
</protein>
<proteinExistence type="predicted"/>
<organism evidence="2 3">
    <name type="scientific">Orbilia ellipsospora</name>
    <dbReference type="NCBI Taxonomy" id="2528407"/>
    <lineage>
        <taxon>Eukaryota</taxon>
        <taxon>Fungi</taxon>
        <taxon>Dikarya</taxon>
        <taxon>Ascomycota</taxon>
        <taxon>Pezizomycotina</taxon>
        <taxon>Orbiliomycetes</taxon>
        <taxon>Orbiliales</taxon>
        <taxon>Orbiliaceae</taxon>
        <taxon>Orbilia</taxon>
    </lineage>
</organism>
<feature type="compositionally biased region" description="Basic residues" evidence="1">
    <location>
        <begin position="67"/>
        <end position="80"/>
    </location>
</feature>
<comment type="caution">
    <text evidence="2">The sequence shown here is derived from an EMBL/GenBank/DDBJ whole genome shotgun (WGS) entry which is preliminary data.</text>
</comment>
<sequence>MLHSPLKMLIRAQINNLHQPVLCPGKAMKQRTTAEEDDAPTLRLRFLFAFSNGARTPFEPYNPAALSKRRRKKKQKTRKNKNMEVKSKRWPAEDPVLAAVSSRTGLIQEAPARSVLVKKQNLGTTQV</sequence>
<gene>
    <name evidence="2" type="ORF">TWF694_011833</name>
</gene>
<name>A0AAV9X913_9PEZI</name>
<feature type="region of interest" description="Disordered" evidence="1">
    <location>
        <begin position="59"/>
        <end position="90"/>
    </location>
</feature>
<evidence type="ECO:0000313" key="2">
    <source>
        <dbReference type="EMBL" id="KAK6537659.1"/>
    </source>
</evidence>
<dbReference type="EMBL" id="JAVHJO010000009">
    <property type="protein sequence ID" value="KAK6537659.1"/>
    <property type="molecule type" value="Genomic_DNA"/>
</dbReference>
<evidence type="ECO:0000313" key="3">
    <source>
        <dbReference type="Proteomes" id="UP001365542"/>
    </source>
</evidence>
<reference evidence="2 3" key="1">
    <citation type="submission" date="2019-10" db="EMBL/GenBank/DDBJ databases">
        <authorList>
            <person name="Palmer J.M."/>
        </authorList>
    </citation>
    <scope>NUCLEOTIDE SEQUENCE [LARGE SCALE GENOMIC DNA]</scope>
    <source>
        <strain evidence="2 3">TWF694</strain>
    </source>
</reference>
<feature type="compositionally biased region" description="Basic and acidic residues" evidence="1">
    <location>
        <begin position="81"/>
        <end position="90"/>
    </location>
</feature>
<dbReference type="Proteomes" id="UP001365542">
    <property type="component" value="Unassembled WGS sequence"/>
</dbReference>
<accession>A0AAV9X913</accession>